<keyword evidence="2" id="KW-1185">Reference proteome</keyword>
<proteinExistence type="predicted"/>
<organism evidence="1 2">
    <name type="scientific">Alkaliphilus pronyensis</name>
    <dbReference type="NCBI Taxonomy" id="1482732"/>
    <lineage>
        <taxon>Bacteria</taxon>
        <taxon>Bacillati</taxon>
        <taxon>Bacillota</taxon>
        <taxon>Clostridia</taxon>
        <taxon>Peptostreptococcales</taxon>
        <taxon>Natronincolaceae</taxon>
        <taxon>Alkaliphilus</taxon>
    </lineage>
</organism>
<dbReference type="OrthoDB" id="1955453at2"/>
<comment type="caution">
    <text evidence="1">The sequence shown here is derived from an EMBL/GenBank/DDBJ whole genome shotgun (WGS) entry which is preliminary data.</text>
</comment>
<sequence>MDRKDVDNHKLFILFMLCTLVLLGCSNPKAFSNQYDIWQEEIGDGEISIYFEMLNGEETKVLDVEPGKEYLIEYELRFDRGVFDIFITNEVDEILFFKIGNEEIKKNLLVEEEKHINLHIIGGTVKLKATEESFKLKLQGNIASGSLTVKWNEM</sequence>
<evidence type="ECO:0000313" key="2">
    <source>
        <dbReference type="Proteomes" id="UP000432715"/>
    </source>
</evidence>
<evidence type="ECO:0008006" key="3">
    <source>
        <dbReference type="Google" id="ProtNLM"/>
    </source>
</evidence>
<name>A0A6I0FFT7_9FIRM</name>
<gene>
    <name evidence="1" type="ORF">F8154_02785</name>
</gene>
<evidence type="ECO:0000313" key="1">
    <source>
        <dbReference type="EMBL" id="KAB3537238.1"/>
    </source>
</evidence>
<accession>A0A6I0FFT7</accession>
<reference evidence="1 2" key="1">
    <citation type="submission" date="2019-10" db="EMBL/GenBank/DDBJ databases">
        <title>Alkaliphilus serpentinus sp. nov. and Alkaliphilus pronyensis sp. nov., two novel anaerobic alkaliphilic species isolated from the serpentinized-hosted hydrothermal field of the Prony Bay (New Caledonia).</title>
        <authorList>
            <person name="Postec A."/>
        </authorList>
    </citation>
    <scope>NUCLEOTIDE SEQUENCE [LARGE SCALE GENOMIC DNA]</scope>
    <source>
        <strain evidence="1 2">LacV</strain>
    </source>
</reference>
<dbReference type="EMBL" id="WBZC01000010">
    <property type="protein sequence ID" value="KAB3537238.1"/>
    <property type="molecule type" value="Genomic_DNA"/>
</dbReference>
<dbReference type="Proteomes" id="UP000432715">
    <property type="component" value="Unassembled WGS sequence"/>
</dbReference>
<dbReference type="PROSITE" id="PS51257">
    <property type="entry name" value="PROKAR_LIPOPROTEIN"/>
    <property type="match status" value="1"/>
</dbReference>
<dbReference type="AlphaFoldDB" id="A0A6I0FFT7"/>
<protein>
    <recommendedName>
        <fullName evidence="3">Lipoprotein</fullName>
    </recommendedName>
</protein>
<dbReference type="RefSeq" id="WP_151860070.1">
    <property type="nucleotide sequence ID" value="NZ_WBZC01000010.1"/>
</dbReference>